<gene>
    <name evidence="1" type="ORF">B1812_16795</name>
</gene>
<dbReference type="EMBL" id="CP019948">
    <property type="protein sequence ID" value="ARN82467.1"/>
    <property type="molecule type" value="Genomic_DNA"/>
</dbReference>
<accession>A0A1W6MXZ9</accession>
<dbReference type="KEGG" id="mbry:B1812_16795"/>
<reference evidence="1 2" key="1">
    <citation type="submission" date="2017-02" db="EMBL/GenBank/DDBJ databases">
        <authorList>
            <person name="Peterson S.W."/>
        </authorList>
    </citation>
    <scope>NUCLEOTIDE SEQUENCE [LARGE SCALE GENOMIC DNA]</scope>
    <source>
        <strain evidence="1 2">S285</strain>
    </source>
</reference>
<sequence>MPKQQQAEKEVPIQVMVPSHIHKQVALMGVKNGESIRTVVLRGLKAIGVDIPDNQLIDRRGRRRP</sequence>
<evidence type="ECO:0000313" key="1">
    <source>
        <dbReference type="EMBL" id="ARN82467.1"/>
    </source>
</evidence>
<organism evidence="1 2">
    <name type="scientific">Methylocystis bryophila</name>
    <dbReference type="NCBI Taxonomy" id="655015"/>
    <lineage>
        <taxon>Bacteria</taxon>
        <taxon>Pseudomonadati</taxon>
        <taxon>Pseudomonadota</taxon>
        <taxon>Alphaproteobacteria</taxon>
        <taxon>Hyphomicrobiales</taxon>
        <taxon>Methylocystaceae</taxon>
        <taxon>Methylocystis</taxon>
    </lineage>
</organism>
<dbReference type="Proteomes" id="UP000193978">
    <property type="component" value="Chromosome"/>
</dbReference>
<dbReference type="STRING" id="655015.B1812_16795"/>
<protein>
    <submittedName>
        <fullName evidence="1">Uncharacterized protein</fullName>
    </submittedName>
</protein>
<keyword evidence="2" id="KW-1185">Reference proteome</keyword>
<evidence type="ECO:0000313" key="2">
    <source>
        <dbReference type="Proteomes" id="UP000193978"/>
    </source>
</evidence>
<dbReference type="AlphaFoldDB" id="A0A1W6MXZ9"/>
<proteinExistence type="predicted"/>
<name>A0A1W6MXZ9_9HYPH</name>